<keyword evidence="5" id="KW-1185">Reference proteome</keyword>
<dbReference type="Pfam" id="PF00440">
    <property type="entry name" value="TetR_N"/>
    <property type="match status" value="1"/>
</dbReference>
<feature type="domain" description="HTH tetR-type" evidence="3">
    <location>
        <begin position="8"/>
        <end position="68"/>
    </location>
</feature>
<dbReference type="PANTHER" id="PTHR43479:SF7">
    <property type="entry name" value="TETR-FAMILY TRANSCRIPTIONAL REGULATOR"/>
    <property type="match status" value="1"/>
</dbReference>
<dbReference type="InterPro" id="IPR050624">
    <property type="entry name" value="HTH-type_Tx_Regulator"/>
</dbReference>
<accession>A0ABS0CU97</accession>
<name>A0ABS0CU97_9NOCA</name>
<evidence type="ECO:0000313" key="5">
    <source>
        <dbReference type="Proteomes" id="UP000702209"/>
    </source>
</evidence>
<dbReference type="Gene3D" id="1.10.357.10">
    <property type="entry name" value="Tetracycline Repressor, domain 2"/>
    <property type="match status" value="1"/>
</dbReference>
<evidence type="ECO:0000259" key="3">
    <source>
        <dbReference type="PROSITE" id="PS50977"/>
    </source>
</evidence>
<evidence type="ECO:0000256" key="1">
    <source>
        <dbReference type="ARBA" id="ARBA00023125"/>
    </source>
</evidence>
<gene>
    <name evidence="4" type="ORF">IU459_17825</name>
</gene>
<dbReference type="PANTHER" id="PTHR43479">
    <property type="entry name" value="ACREF/ENVCD OPERON REPRESSOR-RELATED"/>
    <property type="match status" value="1"/>
</dbReference>
<dbReference type="PROSITE" id="PS50977">
    <property type="entry name" value="HTH_TETR_2"/>
    <property type="match status" value="1"/>
</dbReference>
<dbReference type="EMBL" id="JADLQX010000012">
    <property type="protein sequence ID" value="MBF6299387.1"/>
    <property type="molecule type" value="Genomic_DNA"/>
</dbReference>
<organism evidence="4 5">
    <name type="scientific">Nocardia amamiensis</name>
    <dbReference type="NCBI Taxonomy" id="404578"/>
    <lineage>
        <taxon>Bacteria</taxon>
        <taxon>Bacillati</taxon>
        <taxon>Actinomycetota</taxon>
        <taxon>Actinomycetes</taxon>
        <taxon>Mycobacteriales</taxon>
        <taxon>Nocardiaceae</taxon>
        <taxon>Nocardia</taxon>
    </lineage>
</organism>
<evidence type="ECO:0000313" key="4">
    <source>
        <dbReference type="EMBL" id="MBF6299387.1"/>
    </source>
</evidence>
<sequence>MQADPRTARTRAKLRRALLEECASRPLAEVSVAALVRRAGVGRATFYLHYADLEALAVDACADIVRDAVEALHAWRGTPDPATPPPALLAFFDRLTSHAGLYRELLRPGGSGPLGQVLHQDLRARSHTERTLVGAPEPDLVASAVAATFAGVLADWLHGLIEATPAEIAQRVWRLLVTLHRTPLP</sequence>
<dbReference type="SUPFAM" id="SSF46689">
    <property type="entry name" value="Homeodomain-like"/>
    <property type="match status" value="1"/>
</dbReference>
<protein>
    <submittedName>
        <fullName evidence="4">TetR/AcrR family transcriptional regulator</fullName>
    </submittedName>
</protein>
<dbReference type="InterPro" id="IPR001647">
    <property type="entry name" value="HTH_TetR"/>
</dbReference>
<keyword evidence="1 2" id="KW-0238">DNA-binding</keyword>
<reference evidence="4 5" key="1">
    <citation type="submission" date="2020-10" db="EMBL/GenBank/DDBJ databases">
        <title>Identification of Nocardia species via Next-generation sequencing and recognition of intraspecies genetic diversity.</title>
        <authorList>
            <person name="Li P."/>
            <person name="Li P."/>
            <person name="Lu B."/>
        </authorList>
    </citation>
    <scope>NUCLEOTIDE SEQUENCE [LARGE SCALE GENOMIC DNA]</scope>
    <source>
        <strain evidence="4 5">BJ06-0157</strain>
    </source>
</reference>
<dbReference type="InterPro" id="IPR009057">
    <property type="entry name" value="Homeodomain-like_sf"/>
</dbReference>
<proteinExistence type="predicted"/>
<evidence type="ECO:0000256" key="2">
    <source>
        <dbReference type="PROSITE-ProRule" id="PRU00335"/>
    </source>
</evidence>
<feature type="DNA-binding region" description="H-T-H motif" evidence="2">
    <location>
        <begin position="31"/>
        <end position="50"/>
    </location>
</feature>
<dbReference type="Proteomes" id="UP000702209">
    <property type="component" value="Unassembled WGS sequence"/>
</dbReference>
<comment type="caution">
    <text evidence="4">The sequence shown here is derived from an EMBL/GenBank/DDBJ whole genome shotgun (WGS) entry which is preliminary data.</text>
</comment>